<evidence type="ECO:0000256" key="1">
    <source>
        <dbReference type="SAM" id="Phobius"/>
    </source>
</evidence>
<feature type="transmembrane region" description="Helical" evidence="1">
    <location>
        <begin position="25"/>
        <end position="43"/>
    </location>
</feature>
<dbReference type="RefSeq" id="WP_113948135.1">
    <property type="nucleotide sequence ID" value="NZ_QNQU01000005.1"/>
</dbReference>
<sequence length="103" mass="11900">MEAKRFKVYKGLQRPLTYKGFKGRFIYWGLGILLFSLITGALLMATVSMYVGALIMIGMIISGFLWLGSRQKKGLHDKNKLLGIYLHPSNLQKIYKYVRKERI</sequence>
<keyword evidence="3" id="KW-1185">Reference proteome</keyword>
<keyword evidence="1" id="KW-0812">Transmembrane</keyword>
<keyword evidence="1" id="KW-0472">Membrane</keyword>
<dbReference type="Proteomes" id="UP000252081">
    <property type="component" value="Unassembled WGS sequence"/>
</dbReference>
<gene>
    <name evidence="2" type="ORF">DRW42_07060</name>
</gene>
<feature type="transmembrane region" description="Helical" evidence="1">
    <location>
        <begin position="49"/>
        <end position="68"/>
    </location>
</feature>
<evidence type="ECO:0000313" key="3">
    <source>
        <dbReference type="Proteomes" id="UP000252081"/>
    </source>
</evidence>
<dbReference type="OrthoDB" id="1048241at2"/>
<name>A0A366L5A1_9SPHI</name>
<proteinExistence type="predicted"/>
<evidence type="ECO:0000313" key="2">
    <source>
        <dbReference type="EMBL" id="RBQ08960.1"/>
    </source>
</evidence>
<reference evidence="2 3" key="1">
    <citation type="submission" date="2018-07" db="EMBL/GenBank/DDBJ databases">
        <title>A draft genome of a endophytic bacteria, a new species of Pedobacter.</title>
        <authorList>
            <person name="Zhang Z.D."/>
            <person name="Chen Z.J."/>
        </authorList>
    </citation>
    <scope>NUCLEOTIDE SEQUENCE [LARGE SCALE GENOMIC DNA]</scope>
    <source>
        <strain evidence="2 3">RS10</strain>
    </source>
</reference>
<accession>A0A366L5A1</accession>
<comment type="caution">
    <text evidence="2">The sequence shown here is derived from an EMBL/GenBank/DDBJ whole genome shotgun (WGS) entry which is preliminary data.</text>
</comment>
<organism evidence="2 3">
    <name type="scientific">Pedobacter miscanthi</name>
    <dbReference type="NCBI Taxonomy" id="2259170"/>
    <lineage>
        <taxon>Bacteria</taxon>
        <taxon>Pseudomonadati</taxon>
        <taxon>Bacteroidota</taxon>
        <taxon>Sphingobacteriia</taxon>
        <taxon>Sphingobacteriales</taxon>
        <taxon>Sphingobacteriaceae</taxon>
        <taxon>Pedobacter</taxon>
    </lineage>
</organism>
<keyword evidence="1" id="KW-1133">Transmembrane helix</keyword>
<dbReference type="EMBL" id="QNQU01000005">
    <property type="protein sequence ID" value="RBQ08960.1"/>
    <property type="molecule type" value="Genomic_DNA"/>
</dbReference>
<protein>
    <submittedName>
        <fullName evidence="2">Plasmid transfer protein</fullName>
    </submittedName>
</protein>
<dbReference type="AlphaFoldDB" id="A0A366L5A1"/>